<protein>
    <submittedName>
        <fullName evidence="1">Uncharacterized protein</fullName>
    </submittedName>
</protein>
<organism evidence="1 2">
    <name type="scientific">Fusarium oxysporum</name>
    <name type="common">Fusarium vascular wilt</name>
    <dbReference type="NCBI Taxonomy" id="5507"/>
    <lineage>
        <taxon>Eukaryota</taxon>
        <taxon>Fungi</taxon>
        <taxon>Dikarya</taxon>
        <taxon>Ascomycota</taxon>
        <taxon>Pezizomycotina</taxon>
        <taxon>Sordariomycetes</taxon>
        <taxon>Hypocreomycetidae</taxon>
        <taxon>Hypocreales</taxon>
        <taxon>Nectriaceae</taxon>
        <taxon>Fusarium</taxon>
        <taxon>Fusarium oxysporum species complex</taxon>
    </lineage>
</organism>
<accession>A0A420MD35</accession>
<evidence type="ECO:0000313" key="2">
    <source>
        <dbReference type="Proteomes" id="UP000285084"/>
    </source>
</evidence>
<reference evidence="1 2" key="1">
    <citation type="journal article" date="2018" name="Sci. Rep.">
        <title>Characterisation of pathogen-specific regions and novel effector candidates in Fusarium oxysporum f. sp. cepae.</title>
        <authorList>
            <person name="Armitage A.D."/>
            <person name="Taylor A."/>
            <person name="Sobczyk M.K."/>
            <person name="Baxter L."/>
            <person name="Greenfield B.P."/>
            <person name="Bates H.J."/>
            <person name="Wilson F."/>
            <person name="Jackson A.C."/>
            <person name="Ott S."/>
            <person name="Harrison R.J."/>
            <person name="Clarkson J.P."/>
        </authorList>
    </citation>
    <scope>NUCLEOTIDE SEQUENCE [LARGE SCALE GENOMIC DNA]</scope>
    <source>
        <strain evidence="1 2">Fo_A13</strain>
    </source>
</reference>
<name>A0A420MD35_FUSOX</name>
<comment type="caution">
    <text evidence="1">The sequence shown here is derived from an EMBL/GenBank/DDBJ whole genome shotgun (WGS) entry which is preliminary data.</text>
</comment>
<dbReference type="Proteomes" id="UP000285084">
    <property type="component" value="Unassembled WGS sequence"/>
</dbReference>
<dbReference type="AlphaFoldDB" id="A0A420MD35"/>
<dbReference type="EMBL" id="MRCX01000339">
    <property type="protein sequence ID" value="RKK65980.1"/>
    <property type="molecule type" value="Genomic_DNA"/>
</dbReference>
<gene>
    <name evidence="1" type="ORF">BFJ69_g15806</name>
</gene>
<proteinExistence type="predicted"/>
<sequence>MEIAPLRNHHQQWSTGSRLSVDVVYAKLYAILRRR</sequence>
<evidence type="ECO:0000313" key="1">
    <source>
        <dbReference type="EMBL" id="RKK65980.1"/>
    </source>
</evidence>